<sequence>MNLVLRFVLRVAITILMMVLGGRAGAAAPPDPSGTWLVQDGRARIRLERCGPSRDRICGFIVWMKEPADKRGQPYRDSENPDPDKRARALLGHQLIMGLQATPEGQFAGEIYNAEDGKSYSVSLWRDSADRLKLRGCLIKFLCQTQTQTWQQTLDVLPGQLVGLTGDLNGPRADKEWAAVPAPKPIQAKAK</sequence>
<dbReference type="Gene3D" id="2.40.128.520">
    <property type="match status" value="1"/>
</dbReference>
<evidence type="ECO:0000256" key="1">
    <source>
        <dbReference type="SAM" id="SignalP"/>
    </source>
</evidence>
<feature type="signal peptide" evidence="1">
    <location>
        <begin position="1"/>
        <end position="26"/>
    </location>
</feature>
<dbReference type="AlphaFoldDB" id="A0A0A3YXP2"/>
<dbReference type="Pfam" id="PF09917">
    <property type="entry name" value="DUF2147"/>
    <property type="match status" value="1"/>
</dbReference>
<name>A0A0A3YXP2_BRAJP</name>
<proteinExistence type="predicted"/>
<gene>
    <name evidence="3" type="ORF">MA20_19525</name>
</gene>
<organism evidence="3 4">
    <name type="scientific">Bradyrhizobium japonicum</name>
    <dbReference type="NCBI Taxonomy" id="375"/>
    <lineage>
        <taxon>Bacteria</taxon>
        <taxon>Pseudomonadati</taxon>
        <taxon>Pseudomonadota</taxon>
        <taxon>Alphaproteobacteria</taxon>
        <taxon>Hyphomicrobiales</taxon>
        <taxon>Nitrobacteraceae</taxon>
        <taxon>Bradyrhizobium</taxon>
    </lineage>
</organism>
<accession>A0A0A3YXP2</accession>
<feature type="domain" description="DUF2147" evidence="2">
    <location>
        <begin position="34"/>
        <end position="147"/>
    </location>
</feature>
<keyword evidence="1" id="KW-0732">Signal</keyword>
<dbReference type="InterPro" id="IPR019223">
    <property type="entry name" value="DUF2147"/>
</dbReference>
<dbReference type="EMBL" id="JRPN01000015">
    <property type="protein sequence ID" value="KGT78408.1"/>
    <property type="molecule type" value="Genomic_DNA"/>
</dbReference>
<dbReference type="RefSeq" id="WP_041956489.1">
    <property type="nucleotide sequence ID" value="NZ_JRPN01000015.1"/>
</dbReference>
<protein>
    <recommendedName>
        <fullName evidence="2">DUF2147 domain-containing protein</fullName>
    </recommendedName>
</protein>
<evidence type="ECO:0000313" key="3">
    <source>
        <dbReference type="EMBL" id="KGT78408.1"/>
    </source>
</evidence>
<reference evidence="3 4" key="1">
    <citation type="submission" date="2014-09" db="EMBL/GenBank/DDBJ databases">
        <title>Draft genome of Bradyrhizobium japonicum Is-34.</title>
        <authorList>
            <person name="Tsurumaru H."/>
            <person name="Yamakawa T."/>
            <person name="Hashimoto S."/>
            <person name="Okizaki K."/>
            <person name="Kanesaki Y."/>
            <person name="Yoshikawa H."/>
            <person name="Yajima S."/>
        </authorList>
    </citation>
    <scope>NUCLEOTIDE SEQUENCE [LARGE SCALE GENOMIC DNA]</scope>
    <source>
        <strain evidence="3 4">Is-34</strain>
    </source>
</reference>
<dbReference type="STRING" id="375.BKD09_RS46445"/>
<feature type="chain" id="PRO_5002005966" description="DUF2147 domain-containing protein" evidence="1">
    <location>
        <begin position="27"/>
        <end position="191"/>
    </location>
</feature>
<dbReference type="Proteomes" id="UP000030377">
    <property type="component" value="Unassembled WGS sequence"/>
</dbReference>
<evidence type="ECO:0000259" key="2">
    <source>
        <dbReference type="Pfam" id="PF09917"/>
    </source>
</evidence>
<dbReference type="PANTHER" id="PTHR36919">
    <property type="entry name" value="BLR1215 PROTEIN"/>
    <property type="match status" value="1"/>
</dbReference>
<evidence type="ECO:0000313" key="4">
    <source>
        <dbReference type="Proteomes" id="UP000030377"/>
    </source>
</evidence>
<comment type="caution">
    <text evidence="3">The sequence shown here is derived from an EMBL/GenBank/DDBJ whole genome shotgun (WGS) entry which is preliminary data.</text>
</comment>
<dbReference type="PANTHER" id="PTHR36919:SF2">
    <property type="entry name" value="BLL6627 PROTEIN"/>
    <property type="match status" value="1"/>
</dbReference>